<organism evidence="3 4">
    <name type="scientific">Povalibacter uvarum</name>
    <dbReference type="NCBI Taxonomy" id="732238"/>
    <lineage>
        <taxon>Bacteria</taxon>
        <taxon>Pseudomonadati</taxon>
        <taxon>Pseudomonadota</taxon>
        <taxon>Gammaproteobacteria</taxon>
        <taxon>Steroidobacterales</taxon>
        <taxon>Steroidobacteraceae</taxon>
        <taxon>Povalibacter</taxon>
    </lineage>
</organism>
<keyword evidence="3" id="KW-0808">Transferase</keyword>
<dbReference type="InterPro" id="IPR016980">
    <property type="entry name" value="S-AdoMet-dep_MeTrfase_Alr7345"/>
</dbReference>
<dbReference type="Proteomes" id="UP000588068">
    <property type="component" value="Unassembled WGS sequence"/>
</dbReference>
<comment type="caution">
    <text evidence="3">The sequence shown here is derived from an EMBL/GenBank/DDBJ whole genome shotgun (WGS) entry which is preliminary data.</text>
</comment>
<dbReference type="PIRSF" id="PIRSF031679">
    <property type="entry name" value="Mtase_Alr7345_prd"/>
    <property type="match status" value="1"/>
</dbReference>
<gene>
    <name evidence="3" type="ORF">HNQ60_001454</name>
</gene>
<evidence type="ECO:0000313" key="3">
    <source>
        <dbReference type="EMBL" id="MBB6092576.1"/>
    </source>
</evidence>
<dbReference type="EMBL" id="JACHHZ010000002">
    <property type="protein sequence ID" value="MBB6092576.1"/>
    <property type="molecule type" value="Genomic_DNA"/>
</dbReference>
<proteinExistence type="predicted"/>
<keyword evidence="2" id="KW-0732">Signal</keyword>
<protein>
    <submittedName>
        <fullName evidence="3">Putative methyltransferase</fullName>
    </submittedName>
</protein>
<evidence type="ECO:0000256" key="1">
    <source>
        <dbReference type="SAM" id="MobiDB-lite"/>
    </source>
</evidence>
<dbReference type="AlphaFoldDB" id="A0A841HIE8"/>
<keyword evidence="4" id="KW-1185">Reference proteome</keyword>
<dbReference type="PROSITE" id="PS51257">
    <property type="entry name" value="PROKAR_LIPOPROTEIN"/>
    <property type="match status" value="1"/>
</dbReference>
<dbReference type="RefSeq" id="WP_184330364.1">
    <property type="nucleotide sequence ID" value="NZ_JACHHZ010000002.1"/>
</dbReference>
<dbReference type="GO" id="GO:0008168">
    <property type="term" value="F:methyltransferase activity"/>
    <property type="evidence" value="ECO:0007669"/>
    <property type="project" value="UniProtKB-KW"/>
</dbReference>
<keyword evidence="3" id="KW-0489">Methyltransferase</keyword>
<feature type="compositionally biased region" description="Low complexity" evidence="1">
    <location>
        <begin position="30"/>
        <end position="42"/>
    </location>
</feature>
<dbReference type="SUPFAM" id="SSF53335">
    <property type="entry name" value="S-adenosyl-L-methionine-dependent methyltransferases"/>
    <property type="match status" value="1"/>
</dbReference>
<evidence type="ECO:0000256" key="2">
    <source>
        <dbReference type="SAM" id="SignalP"/>
    </source>
</evidence>
<evidence type="ECO:0000313" key="4">
    <source>
        <dbReference type="Proteomes" id="UP000588068"/>
    </source>
</evidence>
<name>A0A841HIE8_9GAMM</name>
<dbReference type="Gene3D" id="3.40.50.150">
    <property type="entry name" value="Vaccinia Virus protein VP39"/>
    <property type="match status" value="1"/>
</dbReference>
<feature type="chain" id="PRO_5032339669" evidence="2">
    <location>
        <begin position="20"/>
        <end position="272"/>
    </location>
</feature>
<sequence>MNARLACALAITLALTACSRSEPPPPAAETPPAAHAAAPSESTGESAAIQAALSNSSRFAGDAGEDAWRKSADVLAFMNVQPGMHVVDYLAGGGYYTELLSTLVGPEGRVYTYNNAEYTKYSGDTPAKRYANNRLGNVVTVTGAPESLAIEPGSLDAALFVQSYHDLHWKSKDWSPTDPAKSLAALVTALKPGAIVVVVDHVAVAGSDPAVVVDSLHRIDPALVRKDFEAAGLVFDAESSILANSADDHTKSVFDESIRHKTDQFVYRFRKP</sequence>
<feature type="region of interest" description="Disordered" evidence="1">
    <location>
        <begin position="20"/>
        <end position="47"/>
    </location>
</feature>
<accession>A0A841HIE8</accession>
<feature type="signal peptide" evidence="2">
    <location>
        <begin position="1"/>
        <end position="19"/>
    </location>
</feature>
<reference evidence="3 4" key="1">
    <citation type="submission" date="2020-08" db="EMBL/GenBank/DDBJ databases">
        <title>Genomic Encyclopedia of Type Strains, Phase IV (KMG-IV): sequencing the most valuable type-strain genomes for metagenomic binning, comparative biology and taxonomic classification.</title>
        <authorList>
            <person name="Goeker M."/>
        </authorList>
    </citation>
    <scope>NUCLEOTIDE SEQUENCE [LARGE SCALE GENOMIC DNA]</scope>
    <source>
        <strain evidence="3 4">DSM 26723</strain>
    </source>
</reference>
<dbReference type="InterPro" id="IPR029063">
    <property type="entry name" value="SAM-dependent_MTases_sf"/>
</dbReference>
<dbReference type="GO" id="GO:0032259">
    <property type="term" value="P:methylation"/>
    <property type="evidence" value="ECO:0007669"/>
    <property type="project" value="UniProtKB-KW"/>
</dbReference>